<keyword evidence="2" id="KW-1185">Reference proteome</keyword>
<dbReference type="RefSeq" id="WP_085836176.1">
    <property type="nucleotide sequence ID" value="NZ_FWFS01000004.1"/>
</dbReference>
<dbReference type="Pfam" id="PF06199">
    <property type="entry name" value="Phage_tail_2"/>
    <property type="match status" value="1"/>
</dbReference>
<proteinExistence type="predicted"/>
<organism evidence="1 2">
    <name type="scientific">Aquimixticola soesokkakensis</name>
    <dbReference type="NCBI Taxonomy" id="1519096"/>
    <lineage>
        <taxon>Bacteria</taxon>
        <taxon>Pseudomonadati</taxon>
        <taxon>Pseudomonadota</taxon>
        <taxon>Alphaproteobacteria</taxon>
        <taxon>Rhodobacterales</taxon>
        <taxon>Paracoccaceae</taxon>
        <taxon>Aquimixticola</taxon>
    </lineage>
</organism>
<dbReference type="PRINTS" id="PR01996">
    <property type="entry name" value="MTP1FAMILY"/>
</dbReference>
<name>A0A1Y5SCM7_9RHOB</name>
<sequence length="142" mass="14745">MAKQKGRTLLIKIGDGAETEAFTTLCALTTKTITINNEEIDVTTPDCDDPGGPMWTEVLDGTKRVSFSGNGISKGRAEEITTLNAVLSDTPIANLEVIVPNFGTFSGAFFFSSFELGGEASGGVTLNLSAASSGAVTFTAEV</sequence>
<dbReference type="Proteomes" id="UP000193862">
    <property type="component" value="Unassembled WGS sequence"/>
</dbReference>
<dbReference type="EMBL" id="FWFS01000004">
    <property type="protein sequence ID" value="SLN36564.1"/>
    <property type="molecule type" value="Genomic_DNA"/>
</dbReference>
<accession>A0A1Y5SCM7</accession>
<dbReference type="InterPro" id="IPR022344">
    <property type="entry name" value="GTA_major-tail"/>
</dbReference>
<reference evidence="1 2" key="1">
    <citation type="submission" date="2017-03" db="EMBL/GenBank/DDBJ databases">
        <authorList>
            <person name="Afonso C.L."/>
            <person name="Miller P.J."/>
            <person name="Scott M.A."/>
            <person name="Spackman E."/>
            <person name="Goraichik I."/>
            <person name="Dimitrov K.M."/>
            <person name="Suarez D.L."/>
            <person name="Swayne D.E."/>
        </authorList>
    </citation>
    <scope>NUCLEOTIDE SEQUENCE [LARGE SCALE GENOMIC DNA]</scope>
    <source>
        <strain evidence="1 2">CECT 8620</strain>
    </source>
</reference>
<dbReference type="InterPro" id="IPR011855">
    <property type="entry name" value="Phgtail_TP901_1"/>
</dbReference>
<dbReference type="NCBIfam" id="TIGR02126">
    <property type="entry name" value="phgtail_TP901_1"/>
    <property type="match status" value="1"/>
</dbReference>
<dbReference type="OrthoDB" id="8397025at2"/>
<dbReference type="AlphaFoldDB" id="A0A1Y5SCM7"/>
<protein>
    <submittedName>
        <fullName evidence="1">Phage major tail protein 2</fullName>
    </submittedName>
</protein>
<gene>
    <name evidence="1" type="ORF">AQS8620_01300</name>
</gene>
<evidence type="ECO:0000313" key="2">
    <source>
        <dbReference type="Proteomes" id="UP000193862"/>
    </source>
</evidence>
<evidence type="ECO:0000313" key="1">
    <source>
        <dbReference type="EMBL" id="SLN36564.1"/>
    </source>
</evidence>